<feature type="transmembrane region" description="Helical" evidence="2">
    <location>
        <begin position="167"/>
        <end position="189"/>
    </location>
</feature>
<feature type="transmembrane region" description="Helical" evidence="2">
    <location>
        <begin position="95"/>
        <end position="116"/>
    </location>
</feature>
<keyword evidence="2" id="KW-0472">Membrane</keyword>
<feature type="transmembrane region" description="Helical" evidence="2">
    <location>
        <begin position="64"/>
        <end position="86"/>
    </location>
</feature>
<dbReference type="InterPro" id="IPR013920">
    <property type="entry name" value="DUF1774_fun"/>
</dbReference>
<comment type="caution">
    <text evidence="3">The sequence shown here is derived from an EMBL/GenBank/DDBJ whole genome shotgun (WGS) entry which is preliminary data.</text>
</comment>
<dbReference type="PANTHER" id="PTHR37992">
    <property type="entry name" value="EXPRESSED PROTEIN"/>
    <property type="match status" value="1"/>
</dbReference>
<evidence type="ECO:0000313" key="3">
    <source>
        <dbReference type="EMBL" id="KAF9485692.1"/>
    </source>
</evidence>
<name>A0A9P6CZX1_9AGAR</name>
<feature type="transmembrane region" description="Helical" evidence="2">
    <location>
        <begin position="122"/>
        <end position="147"/>
    </location>
</feature>
<feature type="transmembrane region" description="Helical" evidence="2">
    <location>
        <begin position="24"/>
        <end position="44"/>
    </location>
</feature>
<feature type="transmembrane region" description="Helical" evidence="2">
    <location>
        <begin position="230"/>
        <end position="247"/>
    </location>
</feature>
<organism evidence="3 4">
    <name type="scientific">Pholiota conissans</name>
    <dbReference type="NCBI Taxonomy" id="109636"/>
    <lineage>
        <taxon>Eukaryota</taxon>
        <taxon>Fungi</taxon>
        <taxon>Dikarya</taxon>
        <taxon>Basidiomycota</taxon>
        <taxon>Agaricomycotina</taxon>
        <taxon>Agaricomycetes</taxon>
        <taxon>Agaricomycetidae</taxon>
        <taxon>Agaricales</taxon>
        <taxon>Agaricineae</taxon>
        <taxon>Strophariaceae</taxon>
        <taxon>Pholiota</taxon>
    </lineage>
</organism>
<proteinExistence type="predicted"/>
<keyword evidence="2" id="KW-0812">Transmembrane</keyword>
<evidence type="ECO:0000256" key="1">
    <source>
        <dbReference type="SAM" id="MobiDB-lite"/>
    </source>
</evidence>
<dbReference type="AlphaFoldDB" id="A0A9P6CZX1"/>
<feature type="region of interest" description="Disordered" evidence="1">
    <location>
        <begin position="315"/>
        <end position="334"/>
    </location>
</feature>
<keyword evidence="4" id="KW-1185">Reference proteome</keyword>
<feature type="transmembrane region" description="Helical" evidence="2">
    <location>
        <begin position="253"/>
        <end position="275"/>
    </location>
</feature>
<dbReference type="EMBL" id="MU155134">
    <property type="protein sequence ID" value="KAF9485692.1"/>
    <property type="molecule type" value="Genomic_DNA"/>
</dbReference>
<reference evidence="3" key="1">
    <citation type="submission" date="2020-11" db="EMBL/GenBank/DDBJ databases">
        <authorList>
            <consortium name="DOE Joint Genome Institute"/>
            <person name="Ahrendt S."/>
            <person name="Riley R."/>
            <person name="Andreopoulos W."/>
            <person name="Labutti K."/>
            <person name="Pangilinan J."/>
            <person name="Ruiz-Duenas F.J."/>
            <person name="Barrasa J.M."/>
            <person name="Sanchez-Garcia M."/>
            <person name="Camarero S."/>
            <person name="Miyauchi S."/>
            <person name="Serrano A."/>
            <person name="Linde D."/>
            <person name="Babiker R."/>
            <person name="Drula E."/>
            <person name="Ayuso-Fernandez I."/>
            <person name="Pacheco R."/>
            <person name="Padilla G."/>
            <person name="Ferreira P."/>
            <person name="Barriuso J."/>
            <person name="Kellner H."/>
            <person name="Castanera R."/>
            <person name="Alfaro M."/>
            <person name="Ramirez L."/>
            <person name="Pisabarro A.G."/>
            <person name="Kuo A."/>
            <person name="Tritt A."/>
            <person name="Lipzen A."/>
            <person name="He G."/>
            <person name="Yan M."/>
            <person name="Ng V."/>
            <person name="Cullen D."/>
            <person name="Martin F."/>
            <person name="Rosso M.-N."/>
            <person name="Henrissat B."/>
            <person name="Hibbett D."/>
            <person name="Martinez A.T."/>
            <person name="Grigoriev I.V."/>
        </authorList>
    </citation>
    <scope>NUCLEOTIDE SEQUENCE</scope>
    <source>
        <strain evidence="3">CIRM-BRFM 674</strain>
    </source>
</reference>
<gene>
    <name evidence="3" type="ORF">BDN70DRAFT_871014</name>
</gene>
<accession>A0A9P6CZX1</accession>
<dbReference type="Proteomes" id="UP000807469">
    <property type="component" value="Unassembled WGS sequence"/>
</dbReference>
<dbReference type="OrthoDB" id="3342455at2759"/>
<protein>
    <submittedName>
        <fullName evidence="3">Uncharacterized protein</fullName>
    </submittedName>
</protein>
<dbReference type="PANTHER" id="PTHR37992:SF1">
    <property type="entry name" value="DUF1774-DOMAIN-CONTAINING PROTEIN"/>
    <property type="match status" value="1"/>
</dbReference>
<keyword evidence="2" id="KW-1133">Transmembrane helix</keyword>
<evidence type="ECO:0000256" key="2">
    <source>
        <dbReference type="SAM" id="Phobius"/>
    </source>
</evidence>
<evidence type="ECO:0000313" key="4">
    <source>
        <dbReference type="Proteomes" id="UP000807469"/>
    </source>
</evidence>
<sequence>MDQLPIDTSHPAVREYLALVRLQVLTPLSLLINIACVATCAFVASPSLSSVSKLYPTALTPNSAVIASYVAALYVGQIGYCVMLVLTRSAETKRAYVNAIGLFLPFANLFMALWAIAWVMRWFLLATILQGLILLLLLFSNVALFIYHPPEHARPLGIAFVHAPLRFFLVLPFSILFELSLFVALGLSYEPTSPGAPPRDYSSWHAMAGFGVVLGTNLASLIVVVSRSDLVWCAAATWIAVSIWSASPKPAPVYITAITFTALHPLAYIFSKLYARCCSPSARRNRNIVLPGDQTAHPGLYGATSTGAAATARARQNGGEIETGPTEVDAENWG</sequence>
<feature type="transmembrane region" description="Helical" evidence="2">
    <location>
        <begin position="201"/>
        <end position="223"/>
    </location>
</feature>